<dbReference type="Gene3D" id="3.30.572.10">
    <property type="entry name" value="Thymidylate synthase/dCMP hydroxymethylase domain"/>
    <property type="match status" value="1"/>
</dbReference>
<evidence type="ECO:0000256" key="1">
    <source>
        <dbReference type="ARBA" id="ARBA00022603"/>
    </source>
</evidence>
<evidence type="ECO:0000256" key="2">
    <source>
        <dbReference type="ARBA" id="ARBA00022679"/>
    </source>
</evidence>
<keyword evidence="1 4" id="KW-0489">Methyltransferase</keyword>
<dbReference type="PANTHER" id="PTHR11548">
    <property type="entry name" value="THYMIDYLATE SYNTHASE 1"/>
    <property type="match status" value="1"/>
</dbReference>
<dbReference type="EMBL" id="PSZC01000014">
    <property type="protein sequence ID" value="PPJ36400.1"/>
    <property type="molecule type" value="Genomic_DNA"/>
</dbReference>
<evidence type="ECO:0000313" key="5">
    <source>
        <dbReference type="Proteomes" id="UP000239874"/>
    </source>
</evidence>
<keyword evidence="2 4" id="KW-0808">Transferase</keyword>
<name>A0A2S6AMF0_9NOCA</name>
<comment type="caution">
    <text evidence="4">The sequence shown here is derived from an EMBL/GenBank/DDBJ whole genome shotgun (WGS) entry which is preliminary data.</text>
</comment>
<protein>
    <submittedName>
        <fullName evidence="4">Methyltransferase</fullName>
    </submittedName>
</protein>
<organism evidence="4 5">
    <name type="scientific">Nocardia nova</name>
    <dbReference type="NCBI Taxonomy" id="37330"/>
    <lineage>
        <taxon>Bacteria</taxon>
        <taxon>Bacillati</taxon>
        <taxon>Actinomycetota</taxon>
        <taxon>Actinomycetes</taxon>
        <taxon>Mycobacteriales</taxon>
        <taxon>Nocardiaceae</taxon>
        <taxon>Nocardia</taxon>
    </lineage>
</organism>
<feature type="domain" description="Thymidylate synthase/dCMP hydroxymethylase" evidence="3">
    <location>
        <begin position="13"/>
        <end position="222"/>
    </location>
</feature>
<sequence>MISVTADSANELFASACRQLLRSGATVSPRGMATTEVVGAHLHLRNPRRRLVDLPPVRLLNPAFAVAETMWILSGSDDPWIFKFNRNLAQYTDDGRLQGAYGPRMRRWHGRIDQLDRVRDLLTRDRDSRQAVIQLFDPARDTRGHRDVPCTLNYRFFIRDDRLHMHTTMRSQDLWLGFGYDIFATTILQELLAGWLGVELGEYHHFVDSLHLYDKHIGRADEIPCAPEPSALMAPISVAWDEFDTVLASTIEGRDPGADCSMWANFAEVMSSYSRWCGGERGRAREQAAQVPGELGEALQRWLDYLAARSETAGAIA</sequence>
<proteinExistence type="predicted"/>
<dbReference type="GO" id="GO:0006231">
    <property type="term" value="P:dTMP biosynthetic process"/>
    <property type="evidence" value="ECO:0007669"/>
    <property type="project" value="TreeGrafter"/>
</dbReference>
<dbReference type="GO" id="GO:0032259">
    <property type="term" value="P:methylation"/>
    <property type="evidence" value="ECO:0007669"/>
    <property type="project" value="UniProtKB-KW"/>
</dbReference>
<dbReference type="AlphaFoldDB" id="A0A2S6AMF0"/>
<dbReference type="RefSeq" id="WP_104380195.1">
    <property type="nucleotide sequence ID" value="NZ_PSZC01000014.1"/>
</dbReference>
<dbReference type="GO" id="GO:0004799">
    <property type="term" value="F:thymidylate synthase activity"/>
    <property type="evidence" value="ECO:0007669"/>
    <property type="project" value="TreeGrafter"/>
</dbReference>
<dbReference type="GO" id="GO:0005829">
    <property type="term" value="C:cytosol"/>
    <property type="evidence" value="ECO:0007669"/>
    <property type="project" value="TreeGrafter"/>
</dbReference>
<dbReference type="PANTHER" id="PTHR11548:SF9">
    <property type="entry name" value="THYMIDYLATE SYNTHASE"/>
    <property type="match status" value="1"/>
</dbReference>
<reference evidence="4 5" key="1">
    <citation type="submission" date="2018-02" db="EMBL/GenBank/DDBJ databases">
        <title>8 Nocardia nova and 1 Nocardia cyriacigeorgica strain used for evolution to TMP-SMX.</title>
        <authorList>
            <person name="Mehta H."/>
            <person name="Weng J."/>
            <person name="Shamoo Y."/>
        </authorList>
    </citation>
    <scope>NUCLEOTIDE SEQUENCE [LARGE SCALE GENOMIC DNA]</scope>
    <source>
        <strain evidence="4 5">MDA3139</strain>
    </source>
</reference>
<gene>
    <name evidence="4" type="ORF">C5E45_20335</name>
</gene>
<dbReference type="InterPro" id="IPR036926">
    <property type="entry name" value="Thymidate_synth/dCMP_Mease_sf"/>
</dbReference>
<dbReference type="SUPFAM" id="SSF55831">
    <property type="entry name" value="Thymidylate synthase/dCMP hydroxymethylase"/>
    <property type="match status" value="1"/>
</dbReference>
<evidence type="ECO:0000259" key="3">
    <source>
        <dbReference type="Pfam" id="PF00303"/>
    </source>
</evidence>
<dbReference type="InterPro" id="IPR023451">
    <property type="entry name" value="Thymidate_synth/dCMP_Mease_dom"/>
</dbReference>
<accession>A0A2S6AMF0</accession>
<dbReference type="CDD" id="cd00351">
    <property type="entry name" value="TS_Pyrimidine_HMase"/>
    <property type="match status" value="1"/>
</dbReference>
<dbReference type="Proteomes" id="UP000239874">
    <property type="component" value="Unassembled WGS sequence"/>
</dbReference>
<dbReference type="Pfam" id="PF00303">
    <property type="entry name" value="Thymidylat_synt"/>
    <property type="match status" value="1"/>
</dbReference>
<evidence type="ECO:0000313" key="4">
    <source>
        <dbReference type="EMBL" id="PPJ36400.1"/>
    </source>
</evidence>
<dbReference type="InterPro" id="IPR045097">
    <property type="entry name" value="Thymidate_synth/dCMP_Mease"/>
</dbReference>